<evidence type="ECO:0000313" key="1">
    <source>
        <dbReference type="EMBL" id="PJZ25961.1"/>
    </source>
</evidence>
<dbReference type="EMBL" id="NPDN01000004">
    <property type="protein sequence ID" value="PJZ25961.1"/>
    <property type="molecule type" value="Genomic_DNA"/>
</dbReference>
<dbReference type="Proteomes" id="UP000232196">
    <property type="component" value="Unassembled WGS sequence"/>
</dbReference>
<evidence type="ECO:0000313" key="2">
    <source>
        <dbReference type="Proteomes" id="UP000232196"/>
    </source>
</evidence>
<reference evidence="1 2" key="1">
    <citation type="submission" date="2017-07" db="EMBL/GenBank/DDBJ databases">
        <title>Leptospira spp. isolated from tropical soils.</title>
        <authorList>
            <person name="Thibeaux R."/>
            <person name="Iraola G."/>
            <person name="Ferres I."/>
            <person name="Bierque E."/>
            <person name="Girault D."/>
            <person name="Soupe-Gilbert M.-E."/>
            <person name="Picardeau M."/>
            <person name="Goarant C."/>
        </authorList>
    </citation>
    <scope>NUCLEOTIDE SEQUENCE [LARGE SCALE GENOMIC DNA]</scope>
    <source>
        <strain evidence="1 2">MCA1-C-A1</strain>
    </source>
</reference>
<proteinExistence type="predicted"/>
<dbReference type="AlphaFoldDB" id="A0A2M9XE27"/>
<sequence>METKREIRIARVFMDYSFILVPTFSSRKRKQRTFCHGIVGARSAKNFGKVKKDPGIDFCQSIRR</sequence>
<gene>
    <name evidence="1" type="ORF">CH357_09370</name>
</gene>
<comment type="caution">
    <text evidence="1">The sequence shown here is derived from an EMBL/GenBank/DDBJ whole genome shotgun (WGS) entry which is preliminary data.</text>
</comment>
<name>A0A2M9XE27_9LEPT</name>
<protein>
    <submittedName>
        <fullName evidence="1">Uncharacterized protein</fullName>
    </submittedName>
</protein>
<accession>A0A2M9XE27</accession>
<keyword evidence="2" id="KW-1185">Reference proteome</keyword>
<dbReference type="OrthoDB" id="338280at2"/>
<organism evidence="1 2">
    <name type="scientific">Leptospira hartskeerlii</name>
    <dbReference type="NCBI Taxonomy" id="2023177"/>
    <lineage>
        <taxon>Bacteria</taxon>
        <taxon>Pseudomonadati</taxon>
        <taxon>Spirochaetota</taxon>
        <taxon>Spirochaetia</taxon>
        <taxon>Leptospirales</taxon>
        <taxon>Leptospiraceae</taxon>
        <taxon>Leptospira</taxon>
    </lineage>
</organism>